<dbReference type="InterPro" id="IPR050203">
    <property type="entry name" value="Trp-tRNA_synthetase"/>
</dbReference>
<evidence type="ECO:0000256" key="7">
    <source>
        <dbReference type="ARBA" id="ARBA00023146"/>
    </source>
</evidence>
<dbReference type="PRINTS" id="PR01039">
    <property type="entry name" value="TRNASYNTHTRP"/>
</dbReference>
<evidence type="ECO:0000256" key="1">
    <source>
        <dbReference type="ARBA" id="ARBA00005594"/>
    </source>
</evidence>
<dbReference type="InterPro" id="IPR001412">
    <property type="entry name" value="aa-tRNA-synth_I_CS"/>
</dbReference>
<comment type="caution">
    <text evidence="11">The sequence shown here is derived from an EMBL/GenBank/DDBJ whole genome shotgun (WGS) entry which is preliminary data.</text>
</comment>
<evidence type="ECO:0000256" key="6">
    <source>
        <dbReference type="ARBA" id="ARBA00022917"/>
    </source>
</evidence>
<keyword evidence="5 9" id="KW-0067">ATP-binding</keyword>
<dbReference type="RefSeq" id="WP_425558812.1">
    <property type="nucleotide sequence ID" value="NZ_BAAAQM010000051.1"/>
</dbReference>
<evidence type="ECO:0000256" key="10">
    <source>
        <dbReference type="SAM" id="MobiDB-lite"/>
    </source>
</evidence>
<dbReference type="InterPro" id="IPR014729">
    <property type="entry name" value="Rossmann-like_a/b/a_fold"/>
</dbReference>
<dbReference type="Pfam" id="PF00579">
    <property type="entry name" value="tRNA-synt_1b"/>
    <property type="match status" value="1"/>
</dbReference>
<sequence length="384" mass="40878">MSITVDVPTSATPQATSFPATVSGSGRPEPAPQTEPALSADASAFLTEAELAAQLVGDARQVRVLTGDRPTGPLHLGHYLGSLRNRVRLQDAGADMFVLVADYQVVTDRDAGAETTGHALGLVADYLAVGLDPSRSTVFAHSAVPALNQLLLPLLSLISVAELERNPTTKAEAAASGRPALSALLLTYPVHQAADILFCHADLVPVGRDQLPHLEVTRTVARRFNTRYRPVFTEPRALISDAPSVLGADGAKMSKSRGNTIPLRASADETAALIKGFKTDADRHITYDPEHRPEVSNLLLVTALCRGEDPHTVAEQIGSGGAAALKRQATEAVNEHLRPLRDRRAQVAGERSLLSGILRRGAERATVEAEATLQRVREAMGMAY</sequence>
<accession>A0ABP5E9P4</accession>
<dbReference type="PROSITE" id="PS00178">
    <property type="entry name" value="AA_TRNA_LIGASE_I"/>
    <property type="match status" value="1"/>
</dbReference>
<evidence type="ECO:0000256" key="9">
    <source>
        <dbReference type="RuleBase" id="RU363036"/>
    </source>
</evidence>
<evidence type="ECO:0000313" key="11">
    <source>
        <dbReference type="EMBL" id="GAA1994070.1"/>
    </source>
</evidence>
<organism evidence="11 12">
    <name type="scientific">Catenulispora subtropica</name>
    <dbReference type="NCBI Taxonomy" id="450798"/>
    <lineage>
        <taxon>Bacteria</taxon>
        <taxon>Bacillati</taxon>
        <taxon>Actinomycetota</taxon>
        <taxon>Actinomycetes</taxon>
        <taxon>Catenulisporales</taxon>
        <taxon>Catenulisporaceae</taxon>
        <taxon>Catenulispora</taxon>
    </lineage>
</organism>
<proteinExistence type="inferred from homology"/>
<dbReference type="PANTHER" id="PTHR43766:SF1">
    <property type="entry name" value="TRYPTOPHAN--TRNA LIGASE, MITOCHONDRIAL"/>
    <property type="match status" value="1"/>
</dbReference>
<comment type="similarity">
    <text evidence="1 9">Belongs to the class-I aminoacyl-tRNA synthetase family.</text>
</comment>
<protein>
    <recommendedName>
        <fullName evidence="2 8">Tryptophan--tRNA ligase</fullName>
        <ecNumber evidence="2 8">6.1.1.2</ecNumber>
    </recommendedName>
</protein>
<feature type="compositionally biased region" description="Polar residues" evidence="10">
    <location>
        <begin position="1"/>
        <end position="24"/>
    </location>
</feature>
<evidence type="ECO:0000256" key="3">
    <source>
        <dbReference type="ARBA" id="ARBA00022598"/>
    </source>
</evidence>
<keyword evidence="6 9" id="KW-0648">Protein biosynthesis</keyword>
<dbReference type="EMBL" id="BAAAQM010000051">
    <property type="protein sequence ID" value="GAA1994070.1"/>
    <property type="molecule type" value="Genomic_DNA"/>
</dbReference>
<dbReference type="InterPro" id="IPR002306">
    <property type="entry name" value="Trp-tRNA-ligase"/>
</dbReference>
<evidence type="ECO:0000256" key="2">
    <source>
        <dbReference type="ARBA" id="ARBA00013161"/>
    </source>
</evidence>
<dbReference type="NCBIfam" id="TIGR00233">
    <property type="entry name" value="trpS"/>
    <property type="match status" value="1"/>
</dbReference>
<dbReference type="PANTHER" id="PTHR43766">
    <property type="entry name" value="TRYPTOPHAN--TRNA LIGASE, MITOCHONDRIAL"/>
    <property type="match status" value="1"/>
</dbReference>
<gene>
    <name evidence="11" type="primary">trpS_2</name>
    <name evidence="11" type="ORF">GCM10009838_67870</name>
</gene>
<reference evidence="12" key="1">
    <citation type="journal article" date="2019" name="Int. J. Syst. Evol. Microbiol.">
        <title>The Global Catalogue of Microorganisms (GCM) 10K type strain sequencing project: providing services to taxonomists for standard genome sequencing and annotation.</title>
        <authorList>
            <consortium name="The Broad Institute Genomics Platform"/>
            <consortium name="The Broad Institute Genome Sequencing Center for Infectious Disease"/>
            <person name="Wu L."/>
            <person name="Ma J."/>
        </authorList>
    </citation>
    <scope>NUCLEOTIDE SEQUENCE [LARGE SCALE GENOMIC DNA]</scope>
    <source>
        <strain evidence="12">JCM 16013</strain>
    </source>
</reference>
<feature type="region of interest" description="Disordered" evidence="10">
    <location>
        <begin position="1"/>
        <end position="36"/>
    </location>
</feature>
<evidence type="ECO:0000313" key="12">
    <source>
        <dbReference type="Proteomes" id="UP001499854"/>
    </source>
</evidence>
<keyword evidence="7 9" id="KW-0030">Aminoacyl-tRNA synthetase</keyword>
<evidence type="ECO:0000256" key="4">
    <source>
        <dbReference type="ARBA" id="ARBA00022741"/>
    </source>
</evidence>
<keyword evidence="4 9" id="KW-0547">Nucleotide-binding</keyword>
<dbReference type="Gene3D" id="1.10.240.10">
    <property type="entry name" value="Tyrosyl-Transfer RNA Synthetase"/>
    <property type="match status" value="1"/>
</dbReference>
<dbReference type="EC" id="6.1.1.2" evidence="2 8"/>
<keyword evidence="12" id="KW-1185">Reference proteome</keyword>
<dbReference type="InterPro" id="IPR002305">
    <property type="entry name" value="aa-tRNA-synth_Ic"/>
</dbReference>
<evidence type="ECO:0000256" key="5">
    <source>
        <dbReference type="ARBA" id="ARBA00022840"/>
    </source>
</evidence>
<dbReference type="Proteomes" id="UP001499854">
    <property type="component" value="Unassembled WGS sequence"/>
</dbReference>
<name>A0ABP5E9P4_9ACTN</name>
<dbReference type="SUPFAM" id="SSF52374">
    <property type="entry name" value="Nucleotidylyl transferase"/>
    <property type="match status" value="1"/>
</dbReference>
<evidence type="ECO:0000256" key="8">
    <source>
        <dbReference type="NCBIfam" id="TIGR00233"/>
    </source>
</evidence>
<dbReference type="GO" id="GO:0016874">
    <property type="term" value="F:ligase activity"/>
    <property type="evidence" value="ECO:0007669"/>
    <property type="project" value="UniProtKB-KW"/>
</dbReference>
<dbReference type="Gene3D" id="3.40.50.620">
    <property type="entry name" value="HUPs"/>
    <property type="match status" value="1"/>
</dbReference>
<keyword evidence="3 9" id="KW-0436">Ligase</keyword>